<keyword evidence="1 2" id="KW-0238">DNA-binding</keyword>
<feature type="domain" description="NDT80" evidence="3">
    <location>
        <begin position="1"/>
        <end position="233"/>
    </location>
</feature>
<keyword evidence="5" id="KW-1185">Reference proteome</keyword>
<dbReference type="InterPro" id="IPR024061">
    <property type="entry name" value="NDT80_DNA-bd_dom"/>
</dbReference>
<evidence type="ECO:0000256" key="1">
    <source>
        <dbReference type="ARBA" id="ARBA00023125"/>
    </source>
</evidence>
<dbReference type="GO" id="GO:0000228">
    <property type="term" value="C:nuclear chromosome"/>
    <property type="evidence" value="ECO:0007669"/>
    <property type="project" value="TreeGrafter"/>
</dbReference>
<dbReference type="SUPFAM" id="SSF49417">
    <property type="entry name" value="p53-like transcription factors"/>
    <property type="match status" value="1"/>
</dbReference>
<gene>
    <name evidence="4" type="ORF">FKW77_010479</name>
</gene>
<feature type="DNA-binding region" description="NDT80" evidence="2">
    <location>
        <begin position="1"/>
        <end position="233"/>
    </location>
</feature>
<protein>
    <recommendedName>
        <fullName evidence="3">NDT80 domain-containing protein</fullName>
    </recommendedName>
</protein>
<dbReference type="STRING" id="50376.A0A517L2E5"/>
<dbReference type="InterPro" id="IPR037141">
    <property type="entry name" value="NDT80_DNA-bd_dom_sf"/>
</dbReference>
<evidence type="ECO:0000256" key="2">
    <source>
        <dbReference type="PROSITE-ProRule" id="PRU00850"/>
    </source>
</evidence>
<dbReference type="GO" id="GO:0003677">
    <property type="term" value="F:DNA binding"/>
    <property type="evidence" value="ECO:0007669"/>
    <property type="project" value="UniProtKB-KW"/>
</dbReference>
<evidence type="ECO:0000313" key="4">
    <source>
        <dbReference type="EMBL" id="QDS69810.1"/>
    </source>
</evidence>
<evidence type="ECO:0000313" key="5">
    <source>
        <dbReference type="Proteomes" id="UP000316270"/>
    </source>
</evidence>
<dbReference type="PROSITE" id="PS51517">
    <property type="entry name" value="NDT80"/>
    <property type="match status" value="1"/>
</dbReference>
<evidence type="ECO:0000259" key="3">
    <source>
        <dbReference type="PROSITE" id="PS51517"/>
    </source>
</evidence>
<dbReference type="AlphaFoldDB" id="A0A517L2E5"/>
<name>A0A517L2E5_9PEZI</name>
<dbReference type="EMBL" id="CP042187">
    <property type="protein sequence ID" value="QDS69810.1"/>
    <property type="molecule type" value="Genomic_DNA"/>
</dbReference>
<dbReference type="GO" id="GO:0045944">
    <property type="term" value="P:positive regulation of transcription by RNA polymerase II"/>
    <property type="evidence" value="ECO:0007669"/>
    <property type="project" value="TreeGrafter"/>
</dbReference>
<organism evidence="4 5">
    <name type="scientific">Venturia effusa</name>
    <dbReference type="NCBI Taxonomy" id="50376"/>
    <lineage>
        <taxon>Eukaryota</taxon>
        <taxon>Fungi</taxon>
        <taxon>Dikarya</taxon>
        <taxon>Ascomycota</taxon>
        <taxon>Pezizomycotina</taxon>
        <taxon>Dothideomycetes</taxon>
        <taxon>Pleosporomycetidae</taxon>
        <taxon>Venturiales</taxon>
        <taxon>Venturiaceae</taxon>
        <taxon>Venturia</taxon>
    </lineage>
</organism>
<dbReference type="OrthoDB" id="2288358at2759"/>
<dbReference type="GO" id="GO:0051321">
    <property type="term" value="P:meiotic cell cycle"/>
    <property type="evidence" value="ECO:0007669"/>
    <property type="project" value="TreeGrafter"/>
</dbReference>
<accession>A0A517L2E5</accession>
<reference evidence="4 5" key="1">
    <citation type="submission" date="2019-07" db="EMBL/GenBank/DDBJ databases">
        <title>Finished genome of Venturia effusa.</title>
        <authorList>
            <person name="Young C.A."/>
            <person name="Cox M.P."/>
            <person name="Ganley A.R.D."/>
            <person name="David W.J."/>
        </authorList>
    </citation>
    <scope>NUCLEOTIDE SEQUENCE [LARGE SCALE GENOMIC DNA]</scope>
    <source>
        <strain evidence="5">albino</strain>
    </source>
</reference>
<dbReference type="Gene3D" id="2.60.40.1390">
    <property type="entry name" value="NDT80 DNA-binding domain"/>
    <property type="match status" value="1"/>
</dbReference>
<proteinExistence type="predicted"/>
<dbReference type="GO" id="GO:0003700">
    <property type="term" value="F:DNA-binding transcription factor activity"/>
    <property type="evidence" value="ECO:0007669"/>
    <property type="project" value="UniProtKB-UniRule"/>
</dbReference>
<dbReference type="PANTHER" id="PTHR35144:SF2">
    <property type="entry name" value="MEIOSIS-SPECIFIC TRANSCRIPTION FACTOR NDT80"/>
    <property type="match status" value="1"/>
</dbReference>
<dbReference type="InterPro" id="IPR008967">
    <property type="entry name" value="p53-like_TF_DNA-bd_sf"/>
</dbReference>
<dbReference type="InterPro" id="IPR052605">
    <property type="entry name" value="Fungal_trans_regulator"/>
</dbReference>
<dbReference type="Proteomes" id="UP000316270">
    <property type="component" value="Chromosome 3"/>
</dbReference>
<sequence length="258" mass="28634">MEEPIDIAPLHKSIGEVNGAGNEGPPFQIQFDSYLIFCGDQIVRPEINAEIERGFFSTTDQQWMGYRRDGFDVSSSFTLSPHSPNQPLFISRPGMGTSVLEGFAMSISAQVSGRPDREIEIVRLTENNGPGLPIEMAEMAPTYHISSDGGEPTGSEAPSSPEYEAVLSRNHTFAGTQFRNSSRRKRYAIVVELFVAVSPSVGDGEMEWIKLAHRESVPLEVRKTDRPCYRLYGPHSCVELDCAKVERDYREMGISIVA</sequence>
<dbReference type="PANTHER" id="PTHR35144">
    <property type="entry name" value="MEIOSIS-SPECIFIC TRANSCRIPTION FACTOR NDT80"/>
    <property type="match status" value="1"/>
</dbReference>